<evidence type="ECO:0000256" key="1">
    <source>
        <dbReference type="SAM" id="MobiDB-lite"/>
    </source>
</evidence>
<gene>
    <name evidence="2" type="ORF">Cboi02_000406200</name>
</gene>
<evidence type="ECO:0000313" key="3">
    <source>
        <dbReference type="Proteomes" id="UP001165120"/>
    </source>
</evidence>
<sequence>MYKKRTSSIDETKSIKSSTPSTPYPMGLAAFVTEKLPQEFSSDRELLIYTPHNKSDPSAGRSKWCGLCERAGHDSIDCPYENEMF</sequence>
<name>A0A9W6T3J0_CANBO</name>
<feature type="region of interest" description="Disordered" evidence="1">
    <location>
        <begin position="1"/>
        <end position="21"/>
    </location>
</feature>
<protein>
    <submittedName>
        <fullName evidence="2">Unnamed protein product</fullName>
    </submittedName>
</protein>
<evidence type="ECO:0000313" key="2">
    <source>
        <dbReference type="EMBL" id="GME73487.1"/>
    </source>
</evidence>
<reference evidence="2" key="1">
    <citation type="submission" date="2023-04" db="EMBL/GenBank/DDBJ databases">
        <title>Candida boidinii NBRC 10035.</title>
        <authorList>
            <person name="Ichikawa N."/>
            <person name="Sato H."/>
            <person name="Tonouchi N."/>
        </authorList>
    </citation>
    <scope>NUCLEOTIDE SEQUENCE</scope>
    <source>
        <strain evidence="2">NBRC 10035</strain>
    </source>
</reference>
<organism evidence="2 3">
    <name type="scientific">Candida boidinii</name>
    <name type="common">Yeast</name>
    <dbReference type="NCBI Taxonomy" id="5477"/>
    <lineage>
        <taxon>Eukaryota</taxon>
        <taxon>Fungi</taxon>
        <taxon>Dikarya</taxon>
        <taxon>Ascomycota</taxon>
        <taxon>Saccharomycotina</taxon>
        <taxon>Pichiomycetes</taxon>
        <taxon>Pichiales</taxon>
        <taxon>Pichiaceae</taxon>
        <taxon>Ogataea</taxon>
        <taxon>Ogataea/Candida clade</taxon>
    </lineage>
</organism>
<dbReference type="EMBL" id="BSXN01001537">
    <property type="protein sequence ID" value="GME73487.1"/>
    <property type="molecule type" value="Genomic_DNA"/>
</dbReference>
<accession>A0A9W6T3J0</accession>
<keyword evidence="3" id="KW-1185">Reference proteome</keyword>
<proteinExistence type="predicted"/>
<comment type="caution">
    <text evidence="2">The sequence shown here is derived from an EMBL/GenBank/DDBJ whole genome shotgun (WGS) entry which is preliminary data.</text>
</comment>
<dbReference type="AlphaFoldDB" id="A0A9W6T3J0"/>
<dbReference type="Proteomes" id="UP001165120">
    <property type="component" value="Unassembled WGS sequence"/>
</dbReference>